<gene>
    <name evidence="1" type="ORF">BDV36DRAFT_274236</name>
</gene>
<protein>
    <submittedName>
        <fullName evidence="1">Uncharacterized protein</fullName>
    </submittedName>
</protein>
<accession>A0ABQ6W4P4</accession>
<evidence type="ECO:0000313" key="2">
    <source>
        <dbReference type="Proteomes" id="UP000325395"/>
    </source>
</evidence>
<proteinExistence type="predicted"/>
<dbReference type="Proteomes" id="UP000325395">
    <property type="component" value="Unassembled WGS sequence"/>
</dbReference>
<evidence type="ECO:0000313" key="1">
    <source>
        <dbReference type="EMBL" id="KAE8411588.1"/>
    </source>
</evidence>
<keyword evidence="2" id="KW-1185">Reference proteome</keyword>
<reference evidence="1 2" key="1">
    <citation type="submission" date="2019-04" db="EMBL/GenBank/DDBJ databases">
        <authorList>
            <consortium name="DOE Joint Genome Institute"/>
            <person name="Mondo S."/>
            <person name="Kjaerbolling I."/>
            <person name="Vesth T."/>
            <person name="Frisvad J.C."/>
            <person name="Nybo J.L."/>
            <person name="Theobald S."/>
            <person name="Kildgaard S."/>
            <person name="Isbrandt T."/>
            <person name="Kuo A."/>
            <person name="Sato A."/>
            <person name="Lyhne E.K."/>
            <person name="Kogle M.E."/>
            <person name="Wiebenga A."/>
            <person name="Kun R.S."/>
            <person name="Lubbers R.J."/>
            <person name="Makela M.R."/>
            <person name="Barry K."/>
            <person name="Chovatia M."/>
            <person name="Clum A."/>
            <person name="Daum C."/>
            <person name="Haridas S."/>
            <person name="He G."/>
            <person name="LaButti K."/>
            <person name="Lipzen A."/>
            <person name="Riley R."/>
            <person name="Salamov A."/>
            <person name="Simmons B.A."/>
            <person name="Magnuson J.K."/>
            <person name="Henrissat B."/>
            <person name="Mortensen U.H."/>
            <person name="Larsen T.O."/>
            <person name="Devries R.P."/>
            <person name="Grigoriev I.V."/>
            <person name="Machida M."/>
            <person name="Baker S.E."/>
            <person name="Andersen M.R."/>
            <person name="Cantor M.N."/>
            <person name="Hua S.X."/>
        </authorList>
    </citation>
    <scope>NUCLEOTIDE SEQUENCE [LARGE SCALE GENOMIC DNA]</scope>
    <source>
        <strain evidence="1 2">CBS 117616</strain>
    </source>
</reference>
<sequence length="60" mass="6856">MTLICFILFIVMGNSYYVLYSLCISPYTSLPISWCTKYETSHGINKRKVSWGRNSSPTIA</sequence>
<name>A0ABQ6W4P4_9EURO</name>
<organism evidence="1 2">
    <name type="scientific">Aspergillus pseudocaelatus</name>
    <dbReference type="NCBI Taxonomy" id="1825620"/>
    <lineage>
        <taxon>Eukaryota</taxon>
        <taxon>Fungi</taxon>
        <taxon>Dikarya</taxon>
        <taxon>Ascomycota</taxon>
        <taxon>Pezizomycotina</taxon>
        <taxon>Eurotiomycetes</taxon>
        <taxon>Eurotiomycetidae</taxon>
        <taxon>Eurotiales</taxon>
        <taxon>Aspergillaceae</taxon>
        <taxon>Aspergillus</taxon>
        <taxon>Aspergillus subgen. Circumdati</taxon>
    </lineage>
</organism>
<dbReference type="EMBL" id="ML735868">
    <property type="protein sequence ID" value="KAE8411588.1"/>
    <property type="molecule type" value="Genomic_DNA"/>
</dbReference>